<comment type="caution">
    <text evidence="3">The sequence shown here is derived from an EMBL/GenBank/DDBJ whole genome shotgun (WGS) entry which is preliminary data.</text>
</comment>
<keyword evidence="2" id="KW-0812">Transmembrane</keyword>
<feature type="transmembrane region" description="Helical" evidence="2">
    <location>
        <begin position="153"/>
        <end position="177"/>
    </location>
</feature>
<reference evidence="4" key="1">
    <citation type="journal article" date="2019" name="Int. J. Syst. Evol. Microbiol.">
        <title>The Global Catalogue of Microorganisms (GCM) 10K type strain sequencing project: providing services to taxonomists for standard genome sequencing and annotation.</title>
        <authorList>
            <consortium name="The Broad Institute Genomics Platform"/>
            <consortium name="The Broad Institute Genome Sequencing Center for Infectious Disease"/>
            <person name="Wu L."/>
            <person name="Ma J."/>
        </authorList>
    </citation>
    <scope>NUCLEOTIDE SEQUENCE [LARGE SCALE GENOMIC DNA]</scope>
    <source>
        <strain evidence="4">JCM 14046</strain>
    </source>
</reference>
<dbReference type="EMBL" id="BAAAMY010000005">
    <property type="protein sequence ID" value="GAA1922927.1"/>
    <property type="molecule type" value="Genomic_DNA"/>
</dbReference>
<protein>
    <submittedName>
        <fullName evidence="3">Uncharacterized protein</fullName>
    </submittedName>
</protein>
<dbReference type="RefSeq" id="WP_344007784.1">
    <property type="nucleotide sequence ID" value="NZ_BAAAMY010000005.1"/>
</dbReference>
<feature type="compositionally biased region" description="Pro residues" evidence="1">
    <location>
        <begin position="1"/>
        <end position="18"/>
    </location>
</feature>
<evidence type="ECO:0000313" key="3">
    <source>
        <dbReference type="EMBL" id="GAA1922927.1"/>
    </source>
</evidence>
<feature type="region of interest" description="Disordered" evidence="1">
    <location>
        <begin position="1"/>
        <end position="29"/>
    </location>
</feature>
<evidence type="ECO:0000313" key="4">
    <source>
        <dbReference type="Proteomes" id="UP001501612"/>
    </source>
</evidence>
<keyword evidence="2" id="KW-0472">Membrane</keyword>
<proteinExistence type="predicted"/>
<name>A0ABP5AUI1_9ACTN</name>
<keyword evidence="4" id="KW-1185">Reference proteome</keyword>
<feature type="transmembrane region" description="Helical" evidence="2">
    <location>
        <begin position="42"/>
        <end position="68"/>
    </location>
</feature>
<feature type="transmembrane region" description="Helical" evidence="2">
    <location>
        <begin position="123"/>
        <end position="147"/>
    </location>
</feature>
<sequence>MSQPPGPPGPPYPPPPGVPAYAYGGPPPLPDPRPGPVTAAGVVTIVLGVLGILAGLGLGVLIALLGVFVGELSEGKAPGEGEGVATGFAVAAVLVALVVVSLSVAYLLLGVRVLRRGPVARALLTAWNALGVLGGVLSVGSGVLGLALDSGPLGGGTVLSGVLLVPTVAVLVCLWTPESRAWFDRRRAP</sequence>
<gene>
    <name evidence="3" type="ORF">GCM10009737_25590</name>
</gene>
<organism evidence="3 4">
    <name type="scientific">Nocardioides lentus</name>
    <dbReference type="NCBI Taxonomy" id="338077"/>
    <lineage>
        <taxon>Bacteria</taxon>
        <taxon>Bacillati</taxon>
        <taxon>Actinomycetota</taxon>
        <taxon>Actinomycetes</taxon>
        <taxon>Propionibacteriales</taxon>
        <taxon>Nocardioidaceae</taxon>
        <taxon>Nocardioides</taxon>
    </lineage>
</organism>
<feature type="transmembrane region" description="Helical" evidence="2">
    <location>
        <begin position="88"/>
        <end position="111"/>
    </location>
</feature>
<keyword evidence="2" id="KW-1133">Transmembrane helix</keyword>
<accession>A0ABP5AUI1</accession>
<evidence type="ECO:0000256" key="1">
    <source>
        <dbReference type="SAM" id="MobiDB-lite"/>
    </source>
</evidence>
<dbReference type="Proteomes" id="UP001501612">
    <property type="component" value="Unassembled WGS sequence"/>
</dbReference>
<evidence type="ECO:0000256" key="2">
    <source>
        <dbReference type="SAM" id="Phobius"/>
    </source>
</evidence>